<feature type="transmembrane region" description="Helical" evidence="7">
    <location>
        <begin position="317"/>
        <end position="338"/>
    </location>
</feature>
<keyword evidence="6 7" id="KW-0472">Membrane</keyword>
<dbReference type="PANTHER" id="PTHR31376">
    <property type="entry name" value="OS09G0467300 PROTEIN-RELATED"/>
    <property type="match status" value="1"/>
</dbReference>
<comment type="caution">
    <text evidence="7">Lacks conserved residue(s) required for the propagation of feature annotation.</text>
</comment>
<name>A0ABQ7F481_BRACR</name>
<protein>
    <recommendedName>
        <fullName evidence="7">Probable purine permease</fullName>
    </recommendedName>
</protein>
<feature type="signal peptide" evidence="8">
    <location>
        <begin position="1"/>
        <end position="19"/>
    </location>
</feature>
<dbReference type="PANTHER" id="PTHR31376:SF75">
    <property type="entry name" value="PURINE PERMEASE-RELATED"/>
    <property type="match status" value="1"/>
</dbReference>
<gene>
    <name evidence="9" type="ORF">DY000_02047210</name>
</gene>
<evidence type="ECO:0000256" key="5">
    <source>
        <dbReference type="ARBA" id="ARBA00022989"/>
    </source>
</evidence>
<comment type="similarity">
    <text evidence="2 7">Belongs to the purine permeases (TC 2.A.7.14) family.</text>
</comment>
<feature type="transmembrane region" description="Helical" evidence="7">
    <location>
        <begin position="110"/>
        <end position="130"/>
    </location>
</feature>
<keyword evidence="8" id="KW-0732">Signal</keyword>
<feature type="transmembrane region" description="Helical" evidence="7">
    <location>
        <begin position="248"/>
        <end position="275"/>
    </location>
</feature>
<feature type="transmembrane region" description="Helical" evidence="7">
    <location>
        <begin position="287"/>
        <end position="311"/>
    </location>
</feature>
<sequence length="486" mass="53689">MKNGLLVLICMILAIGTCGGPLLTRLYYNNGGERIWFMSFISTAGCPVIFIPLVLSFLRRRNRNNSENIEKTEIVLMETPMFVASIVIGLLIGLDNYCFAYGLAYLPVSTTSLIVGTQLGFNAIFSFFMVKQTFTPFSINAVVLLTAGTGILALRGGDGDRPADVSHKEYVVGFLVTLTAAVLYAFILPFVELTYKKVRQEITFTLVLEMQLVMCLAASCFCIFGVLVEGDFKVIPIEAREFKIGGGSAFYYTLVVMTGIVYQGLFLGAIGVIPIEAREFKIGGGSAFYYTLVVMTGIVYQGLFLGAIGVVFCASSLASGVLISALLPVTEVLAVVCFREKFQVEKGVALLLSLWGFVSYFYGEFKSGKRIINKTQLQETELPPLPQPEPLFRRIKKTRMARALVIINCTILAIQNCRGPIIMRLYFNNGGNMIWFSTFQLSLFPSSSLYLNRHIGTLTTGLGHKPIAILTRPYFNPIIIYGWYQG</sequence>
<evidence type="ECO:0000256" key="1">
    <source>
        <dbReference type="ARBA" id="ARBA00004141"/>
    </source>
</evidence>
<evidence type="ECO:0000256" key="7">
    <source>
        <dbReference type="RuleBase" id="RU368015"/>
    </source>
</evidence>
<dbReference type="Pfam" id="PF16913">
    <property type="entry name" value="PUNUT"/>
    <property type="match status" value="2"/>
</dbReference>
<evidence type="ECO:0000256" key="3">
    <source>
        <dbReference type="ARBA" id="ARBA00022448"/>
    </source>
</evidence>
<evidence type="ECO:0000313" key="9">
    <source>
        <dbReference type="EMBL" id="KAF3610466.1"/>
    </source>
</evidence>
<dbReference type="InterPro" id="IPR037185">
    <property type="entry name" value="EmrE-like"/>
</dbReference>
<evidence type="ECO:0000256" key="6">
    <source>
        <dbReference type="ARBA" id="ARBA00023136"/>
    </source>
</evidence>
<comment type="subcellular location">
    <subcellularLocation>
        <location evidence="1 7">Membrane</location>
        <topology evidence="1 7">Multi-pass membrane protein</topology>
    </subcellularLocation>
</comment>
<feature type="transmembrane region" description="Helical" evidence="7">
    <location>
        <begin position="203"/>
        <end position="228"/>
    </location>
</feature>
<feature type="transmembrane region" description="Helical" evidence="7">
    <location>
        <begin position="35"/>
        <end position="58"/>
    </location>
</feature>
<reference evidence="9 10" key="1">
    <citation type="journal article" date="2020" name="BMC Genomics">
        <title>Intraspecific diversification of the crop wild relative Brassica cretica Lam. using demographic model selection.</title>
        <authorList>
            <person name="Kioukis A."/>
            <person name="Michalopoulou V.A."/>
            <person name="Briers L."/>
            <person name="Pirintsos S."/>
            <person name="Studholme D.J."/>
            <person name="Pavlidis P."/>
            <person name="Sarris P.F."/>
        </authorList>
    </citation>
    <scope>NUCLEOTIDE SEQUENCE [LARGE SCALE GENOMIC DNA]</scope>
    <source>
        <strain evidence="10">cv. PFS-1207/04</strain>
    </source>
</reference>
<organism evidence="9 10">
    <name type="scientific">Brassica cretica</name>
    <name type="common">Mustard</name>
    <dbReference type="NCBI Taxonomy" id="69181"/>
    <lineage>
        <taxon>Eukaryota</taxon>
        <taxon>Viridiplantae</taxon>
        <taxon>Streptophyta</taxon>
        <taxon>Embryophyta</taxon>
        <taxon>Tracheophyta</taxon>
        <taxon>Spermatophyta</taxon>
        <taxon>Magnoliopsida</taxon>
        <taxon>eudicotyledons</taxon>
        <taxon>Gunneridae</taxon>
        <taxon>Pentapetalae</taxon>
        <taxon>rosids</taxon>
        <taxon>malvids</taxon>
        <taxon>Brassicales</taxon>
        <taxon>Brassicaceae</taxon>
        <taxon>Brassiceae</taxon>
        <taxon>Brassica</taxon>
    </lineage>
</organism>
<feature type="transmembrane region" description="Helical" evidence="7">
    <location>
        <begin position="170"/>
        <end position="191"/>
    </location>
</feature>
<evidence type="ECO:0000256" key="8">
    <source>
        <dbReference type="SAM" id="SignalP"/>
    </source>
</evidence>
<proteinExistence type="inferred from homology"/>
<feature type="transmembrane region" description="Helical" evidence="7">
    <location>
        <begin position="137"/>
        <end position="155"/>
    </location>
</feature>
<feature type="transmembrane region" description="Helical" evidence="7">
    <location>
        <begin position="403"/>
        <end position="427"/>
    </location>
</feature>
<feature type="transmembrane region" description="Helical" evidence="7">
    <location>
        <begin position="433"/>
        <end position="451"/>
    </location>
</feature>
<evidence type="ECO:0000256" key="4">
    <source>
        <dbReference type="ARBA" id="ARBA00022692"/>
    </source>
</evidence>
<feature type="transmembrane region" description="Helical" evidence="7">
    <location>
        <begin position="79"/>
        <end position="104"/>
    </location>
</feature>
<keyword evidence="5 7" id="KW-1133">Transmembrane helix</keyword>
<comment type="caution">
    <text evidence="9">The sequence shown here is derived from an EMBL/GenBank/DDBJ whole genome shotgun (WGS) entry which is preliminary data.</text>
</comment>
<accession>A0ABQ7F481</accession>
<dbReference type="InterPro" id="IPR030182">
    <property type="entry name" value="PUP_plant"/>
</dbReference>
<keyword evidence="10" id="KW-1185">Reference proteome</keyword>
<keyword evidence="4 7" id="KW-0812">Transmembrane</keyword>
<evidence type="ECO:0000256" key="2">
    <source>
        <dbReference type="ARBA" id="ARBA00006213"/>
    </source>
</evidence>
<dbReference type="Proteomes" id="UP000266723">
    <property type="component" value="Unassembled WGS sequence"/>
</dbReference>
<dbReference type="EMBL" id="QGKV02000297">
    <property type="protein sequence ID" value="KAF3610466.1"/>
    <property type="molecule type" value="Genomic_DNA"/>
</dbReference>
<keyword evidence="3 7" id="KW-0813">Transport</keyword>
<dbReference type="SUPFAM" id="SSF103481">
    <property type="entry name" value="Multidrug resistance efflux transporter EmrE"/>
    <property type="match status" value="1"/>
</dbReference>
<evidence type="ECO:0000313" key="10">
    <source>
        <dbReference type="Proteomes" id="UP000266723"/>
    </source>
</evidence>
<feature type="chain" id="PRO_5045046425" description="Probable purine permease" evidence="8">
    <location>
        <begin position="20"/>
        <end position="486"/>
    </location>
</feature>